<protein>
    <submittedName>
        <fullName evidence="1">Uncharacterized protein</fullName>
    </submittedName>
</protein>
<organism evidence="1">
    <name type="scientific">Vibrio splendidus</name>
    <dbReference type="NCBI Taxonomy" id="29497"/>
    <lineage>
        <taxon>Bacteria</taxon>
        <taxon>Pseudomonadati</taxon>
        <taxon>Pseudomonadota</taxon>
        <taxon>Gammaproteobacteria</taxon>
        <taxon>Vibrionales</taxon>
        <taxon>Vibrionaceae</taxon>
        <taxon>Vibrio</taxon>
    </lineage>
</organism>
<name>A0A0H3ZJQ5_VIBSP</name>
<accession>A0A0H3ZJQ5</accession>
<proteinExistence type="predicted"/>
<evidence type="ECO:0000313" key="1">
    <source>
        <dbReference type="EMBL" id="AKN36213.1"/>
    </source>
</evidence>
<dbReference type="EMBL" id="KP795476">
    <property type="protein sequence ID" value="AKN36213.1"/>
    <property type="molecule type" value="Genomic_DNA"/>
</dbReference>
<sequence>MARAIKVNESAKLSTDVLDTGGKVTFDMSLRKMPKALREKFKRLKAEGKVTGSMNDYMRRAFMEQLKRDDI</sequence>
<dbReference type="AlphaFoldDB" id="A0A0H3ZJQ5"/>
<reference evidence="1" key="1">
    <citation type="journal article" date="2015" name="MBio">
        <title>Eco-Evolutionary Dynamics of Episomes among Ecologically Cohesive Bacterial Populations.</title>
        <authorList>
            <person name="Xue H."/>
            <person name="Cordero O.X."/>
            <person name="Camas F.M."/>
            <person name="Trimble W."/>
            <person name="Meyer F."/>
            <person name="Guglielmini J."/>
            <person name="Rocha E.P."/>
            <person name="Polz M.F."/>
        </authorList>
    </citation>
    <scope>NUCLEOTIDE SEQUENCE</scope>
    <source>
        <strain evidence="1">FF_1</strain>
    </source>
</reference>